<dbReference type="EMBL" id="JAUHHV010000002">
    <property type="protein sequence ID" value="KAK1432249.1"/>
    <property type="molecule type" value="Genomic_DNA"/>
</dbReference>
<protein>
    <submittedName>
        <fullName evidence="1">Uncharacterized protein</fullName>
    </submittedName>
</protein>
<keyword evidence="2" id="KW-1185">Reference proteome</keyword>
<sequence length="81" mass="9186">MLRLQKKLFIKQTTSTLFPQTKSSNCQTLAPIADDIVIRSSIRHQALAPINHSSSEKHHKPSKSITRELPTTIGYCLFRPQ</sequence>
<gene>
    <name evidence="1" type="ORF">QVD17_09144</name>
</gene>
<dbReference type="AlphaFoldDB" id="A0AAD8L110"/>
<reference evidence="1" key="1">
    <citation type="journal article" date="2023" name="bioRxiv">
        <title>Improved chromosome-level genome assembly for marigold (Tagetes erecta).</title>
        <authorList>
            <person name="Jiang F."/>
            <person name="Yuan L."/>
            <person name="Wang S."/>
            <person name="Wang H."/>
            <person name="Xu D."/>
            <person name="Wang A."/>
            <person name="Fan W."/>
        </authorList>
    </citation>
    <scope>NUCLEOTIDE SEQUENCE</scope>
    <source>
        <strain evidence="1">WSJ</strain>
        <tissue evidence="1">Leaf</tissue>
    </source>
</reference>
<accession>A0AAD8L110</accession>
<proteinExistence type="predicted"/>
<evidence type="ECO:0000313" key="1">
    <source>
        <dbReference type="EMBL" id="KAK1432249.1"/>
    </source>
</evidence>
<name>A0AAD8L110_TARER</name>
<organism evidence="1 2">
    <name type="scientific">Tagetes erecta</name>
    <name type="common">African marigold</name>
    <dbReference type="NCBI Taxonomy" id="13708"/>
    <lineage>
        <taxon>Eukaryota</taxon>
        <taxon>Viridiplantae</taxon>
        <taxon>Streptophyta</taxon>
        <taxon>Embryophyta</taxon>
        <taxon>Tracheophyta</taxon>
        <taxon>Spermatophyta</taxon>
        <taxon>Magnoliopsida</taxon>
        <taxon>eudicotyledons</taxon>
        <taxon>Gunneridae</taxon>
        <taxon>Pentapetalae</taxon>
        <taxon>asterids</taxon>
        <taxon>campanulids</taxon>
        <taxon>Asterales</taxon>
        <taxon>Asteraceae</taxon>
        <taxon>Asteroideae</taxon>
        <taxon>Heliantheae alliance</taxon>
        <taxon>Tageteae</taxon>
        <taxon>Tagetes</taxon>
    </lineage>
</organism>
<comment type="caution">
    <text evidence="1">The sequence shown here is derived from an EMBL/GenBank/DDBJ whole genome shotgun (WGS) entry which is preliminary data.</text>
</comment>
<dbReference type="Proteomes" id="UP001229421">
    <property type="component" value="Unassembled WGS sequence"/>
</dbReference>
<evidence type="ECO:0000313" key="2">
    <source>
        <dbReference type="Proteomes" id="UP001229421"/>
    </source>
</evidence>